<dbReference type="EMBL" id="JBDJPC010000011">
    <property type="protein sequence ID" value="KAL1489630.1"/>
    <property type="molecule type" value="Genomic_DNA"/>
</dbReference>
<dbReference type="AlphaFoldDB" id="A0ABD1E4Y4"/>
<evidence type="ECO:0000313" key="2">
    <source>
        <dbReference type="EMBL" id="KAL1489630.1"/>
    </source>
</evidence>
<evidence type="ECO:0000313" key="3">
    <source>
        <dbReference type="Proteomes" id="UP001566132"/>
    </source>
</evidence>
<keyword evidence="1" id="KW-0472">Membrane</keyword>
<dbReference type="Proteomes" id="UP001566132">
    <property type="component" value="Unassembled WGS sequence"/>
</dbReference>
<keyword evidence="1" id="KW-0812">Transmembrane</keyword>
<keyword evidence="1" id="KW-1133">Transmembrane helix</keyword>
<comment type="caution">
    <text evidence="2">The sequence shown here is derived from an EMBL/GenBank/DDBJ whole genome shotgun (WGS) entry which is preliminary data.</text>
</comment>
<keyword evidence="3" id="KW-1185">Reference proteome</keyword>
<accession>A0ABD1E4Y4</accession>
<sequence>MKEIYLIGTEHSCIQGCKLPTIRQVLSVFFHKHRTLNFTIKKSAAKVVDEVQPFWIAAGLSTCLARNAIVKSSFGIDVREVNLSHRSIHNQRKKIRADTASQLKQDLQVEEPLVIHWDGKFQDIWNSIDKIILRLEYPILTSLIFLKTKNNMNFNYFAIIFVNFVFFYTFQTQLPGEDYREPLQLAAVFLTDNKCGNLNATLKQATNLELKRIALKKN</sequence>
<feature type="transmembrane region" description="Helical" evidence="1">
    <location>
        <begin position="154"/>
        <end position="170"/>
    </location>
</feature>
<organism evidence="2 3">
    <name type="scientific">Hypothenemus hampei</name>
    <name type="common">Coffee berry borer</name>
    <dbReference type="NCBI Taxonomy" id="57062"/>
    <lineage>
        <taxon>Eukaryota</taxon>
        <taxon>Metazoa</taxon>
        <taxon>Ecdysozoa</taxon>
        <taxon>Arthropoda</taxon>
        <taxon>Hexapoda</taxon>
        <taxon>Insecta</taxon>
        <taxon>Pterygota</taxon>
        <taxon>Neoptera</taxon>
        <taxon>Endopterygota</taxon>
        <taxon>Coleoptera</taxon>
        <taxon>Polyphaga</taxon>
        <taxon>Cucujiformia</taxon>
        <taxon>Curculionidae</taxon>
        <taxon>Scolytinae</taxon>
        <taxon>Hypothenemus</taxon>
    </lineage>
</organism>
<gene>
    <name evidence="2" type="ORF">ABEB36_013574</name>
</gene>
<proteinExistence type="predicted"/>
<reference evidence="2 3" key="1">
    <citation type="submission" date="2024-05" db="EMBL/GenBank/DDBJ databases">
        <title>Genetic variation in Jamaican populations of the coffee berry borer (Hypothenemus hampei).</title>
        <authorList>
            <person name="Errbii M."/>
            <person name="Myrie A."/>
        </authorList>
    </citation>
    <scope>NUCLEOTIDE SEQUENCE [LARGE SCALE GENOMIC DNA]</scope>
    <source>
        <strain evidence="2">JA-Hopewell-2020-01-JO</strain>
        <tissue evidence="2">Whole body</tissue>
    </source>
</reference>
<evidence type="ECO:0000256" key="1">
    <source>
        <dbReference type="SAM" id="Phobius"/>
    </source>
</evidence>
<protein>
    <submittedName>
        <fullName evidence="2">Uncharacterized protein</fullName>
    </submittedName>
</protein>
<name>A0ABD1E4Y4_HYPHA</name>